<evidence type="ECO:0000313" key="4">
    <source>
        <dbReference type="EMBL" id="RKN16727.1"/>
    </source>
</evidence>
<organism evidence="3 6">
    <name type="scientific">Streptomyces radicis</name>
    <dbReference type="NCBI Taxonomy" id="1750517"/>
    <lineage>
        <taxon>Bacteria</taxon>
        <taxon>Bacillati</taxon>
        <taxon>Actinomycetota</taxon>
        <taxon>Actinomycetes</taxon>
        <taxon>Kitasatosporales</taxon>
        <taxon>Streptomycetaceae</taxon>
        <taxon>Streptomyces</taxon>
    </lineage>
</organism>
<dbReference type="GO" id="GO:0003677">
    <property type="term" value="F:DNA binding"/>
    <property type="evidence" value="ECO:0007669"/>
    <property type="project" value="InterPro"/>
</dbReference>
<evidence type="ECO:0000259" key="2">
    <source>
        <dbReference type="PROSITE" id="PS50943"/>
    </source>
</evidence>
<dbReference type="Proteomes" id="UP000275024">
    <property type="component" value="Unassembled WGS sequence"/>
</dbReference>
<dbReference type="EMBL" id="RBDY01000026">
    <property type="protein sequence ID" value="RKN16727.1"/>
    <property type="molecule type" value="Genomic_DNA"/>
</dbReference>
<dbReference type="SMART" id="SM00530">
    <property type="entry name" value="HTH_XRE"/>
    <property type="match status" value="1"/>
</dbReference>
<evidence type="ECO:0000256" key="1">
    <source>
        <dbReference type="SAM" id="MobiDB-lite"/>
    </source>
</evidence>
<sequence>MSTGNRHSPATSTPGEIVRTTRLAQGLTLAQLGALTGYSAAQVSRYERGITPLTDIGVLRAFADALRLPPAALGLAATTAPVVRRPRARRGDVARPTGLPASIVTGGPRHHSEEDPVRRRQLLSGLAVTAAATTGARLPGATEQAPLGDVMVARLRDAMLGIGSASVIPPGHLRTELDRATADFDACRYAQLGVRLPRLITSGHAYLPDAQQPTDHAALAEVYLLATRLLIKLDEQELGWMAADRARSLADSGDRVLTRGEASRTLAVLARRAGWHREAMTIALAAADDADLRRTGAAGEAERGLLIQSAAYTAARAGDQRGMRELTDEAAALARRMRGPLLRAHGGGFSSATVTLHRISAENSLGDPTAALAAARTVAPAALPTVERRARYYTDLATAFGQLGRREECVRALLGAEHHAPEETHARPAVRALLSGLLISGRTTPDLRGLAARCGIR</sequence>
<keyword evidence="5" id="KW-1185">Reference proteome</keyword>
<protein>
    <submittedName>
        <fullName evidence="3">XRE family transcriptional regulator</fullName>
    </submittedName>
</protein>
<name>A0A3A9W7C7_9ACTN</name>
<dbReference type="EMBL" id="RBDX01000028">
    <property type="protein sequence ID" value="RKN05194.1"/>
    <property type="molecule type" value="Genomic_DNA"/>
</dbReference>
<evidence type="ECO:0000313" key="5">
    <source>
        <dbReference type="Proteomes" id="UP000268652"/>
    </source>
</evidence>
<evidence type="ECO:0000313" key="6">
    <source>
        <dbReference type="Proteomes" id="UP000275024"/>
    </source>
</evidence>
<dbReference type="AlphaFoldDB" id="A0A3A9W7C7"/>
<evidence type="ECO:0000313" key="3">
    <source>
        <dbReference type="EMBL" id="RKN05194.1"/>
    </source>
</evidence>
<reference evidence="5 6" key="1">
    <citation type="submission" date="2018-09" db="EMBL/GenBank/DDBJ databases">
        <title>Streptomyces sp. nov. DS1-2, an endophytic actinomycete isolated from roots of Dendrobium scabrilingue.</title>
        <authorList>
            <person name="Kuncharoen N."/>
            <person name="Kudo T."/>
            <person name="Ohkuma M."/>
            <person name="Yuki M."/>
            <person name="Tanasupawat S."/>
        </authorList>
    </citation>
    <scope>NUCLEOTIDE SEQUENCE [LARGE SCALE GENOMIC DNA]</scope>
    <source>
        <strain evidence="3 6">AZ1-7</strain>
        <strain evidence="4 5">DS1-2</strain>
    </source>
</reference>
<dbReference type="PROSITE" id="PS50943">
    <property type="entry name" value="HTH_CROC1"/>
    <property type="match status" value="1"/>
</dbReference>
<dbReference type="InterPro" id="IPR001387">
    <property type="entry name" value="Cro/C1-type_HTH"/>
</dbReference>
<gene>
    <name evidence="4" type="ORF">D7318_25175</name>
    <name evidence="3" type="ORF">D7319_25810</name>
</gene>
<comment type="caution">
    <text evidence="3">The sequence shown here is derived from an EMBL/GenBank/DDBJ whole genome shotgun (WGS) entry which is preliminary data.</text>
</comment>
<dbReference type="InterPro" id="IPR010982">
    <property type="entry name" value="Lambda_DNA-bd_dom_sf"/>
</dbReference>
<dbReference type="RefSeq" id="WP_120699495.1">
    <property type="nucleotide sequence ID" value="NZ_RBDX01000028.1"/>
</dbReference>
<feature type="region of interest" description="Disordered" evidence="1">
    <location>
        <begin position="86"/>
        <end position="116"/>
    </location>
</feature>
<dbReference type="Proteomes" id="UP000268652">
    <property type="component" value="Unassembled WGS sequence"/>
</dbReference>
<dbReference type="Gene3D" id="1.10.260.40">
    <property type="entry name" value="lambda repressor-like DNA-binding domains"/>
    <property type="match status" value="1"/>
</dbReference>
<accession>A0A3A9W7C7</accession>
<feature type="domain" description="HTH cro/C1-type" evidence="2">
    <location>
        <begin position="18"/>
        <end position="73"/>
    </location>
</feature>
<dbReference type="CDD" id="cd00093">
    <property type="entry name" value="HTH_XRE"/>
    <property type="match status" value="1"/>
</dbReference>
<dbReference type="Pfam" id="PF13560">
    <property type="entry name" value="HTH_31"/>
    <property type="match status" value="1"/>
</dbReference>
<dbReference type="OrthoDB" id="3865941at2"/>
<dbReference type="SUPFAM" id="SSF47413">
    <property type="entry name" value="lambda repressor-like DNA-binding domains"/>
    <property type="match status" value="1"/>
</dbReference>
<proteinExistence type="predicted"/>